<dbReference type="Gene3D" id="3.10.560.10">
    <property type="entry name" value="Outer membrane lipoprotein wza domain like"/>
    <property type="match status" value="2"/>
</dbReference>
<dbReference type="Proteomes" id="UP000542125">
    <property type="component" value="Unassembled WGS sequence"/>
</dbReference>
<evidence type="ECO:0000259" key="4">
    <source>
        <dbReference type="Pfam" id="PF10531"/>
    </source>
</evidence>
<organism evidence="5 6">
    <name type="scientific">Pigmentiphaga litoralis</name>
    <dbReference type="NCBI Taxonomy" id="516702"/>
    <lineage>
        <taxon>Bacteria</taxon>
        <taxon>Pseudomonadati</taxon>
        <taxon>Pseudomonadota</taxon>
        <taxon>Betaproteobacteria</taxon>
        <taxon>Burkholderiales</taxon>
        <taxon>Alcaligenaceae</taxon>
        <taxon>Pigmentiphaga</taxon>
    </lineage>
</organism>
<accession>A0A7Y9LN19</accession>
<keyword evidence="6" id="KW-1185">Reference proteome</keyword>
<reference evidence="5 6" key="1">
    <citation type="submission" date="2020-07" db="EMBL/GenBank/DDBJ databases">
        <title>Genomic Encyclopedia of Type Strains, Phase IV (KMG-V): Genome sequencing to study the core and pangenomes of soil and plant-associated prokaryotes.</title>
        <authorList>
            <person name="Whitman W."/>
        </authorList>
    </citation>
    <scope>NUCLEOTIDE SEQUENCE [LARGE SCALE GENOMIC DNA]</scope>
    <source>
        <strain evidence="5 6">SAS40</strain>
    </source>
</reference>
<evidence type="ECO:0000313" key="5">
    <source>
        <dbReference type="EMBL" id="NYE85514.1"/>
    </source>
</evidence>
<comment type="caution">
    <text evidence="5">The sequence shown here is derived from an EMBL/GenBank/DDBJ whole genome shotgun (WGS) entry which is preliminary data.</text>
</comment>
<dbReference type="InterPro" id="IPR003715">
    <property type="entry name" value="Poly_export_N"/>
</dbReference>
<dbReference type="AlphaFoldDB" id="A0A7Y9LN19"/>
<feature type="domain" description="Soluble ligand binding" evidence="4">
    <location>
        <begin position="231"/>
        <end position="281"/>
    </location>
</feature>
<evidence type="ECO:0000313" key="6">
    <source>
        <dbReference type="Proteomes" id="UP000542125"/>
    </source>
</evidence>
<dbReference type="PANTHER" id="PTHR33619">
    <property type="entry name" value="POLYSACCHARIDE EXPORT PROTEIN GFCE-RELATED"/>
    <property type="match status" value="1"/>
</dbReference>
<dbReference type="InterPro" id="IPR049712">
    <property type="entry name" value="Poly_export"/>
</dbReference>
<name>A0A7Y9LN19_9BURK</name>
<feature type="chain" id="PRO_5030973412" evidence="2">
    <location>
        <begin position="35"/>
        <end position="306"/>
    </location>
</feature>
<dbReference type="PANTHER" id="PTHR33619:SF3">
    <property type="entry name" value="POLYSACCHARIDE EXPORT PROTEIN GFCE-RELATED"/>
    <property type="match status" value="1"/>
</dbReference>
<feature type="signal peptide" evidence="2">
    <location>
        <begin position="1"/>
        <end position="34"/>
    </location>
</feature>
<dbReference type="GO" id="GO:0015159">
    <property type="term" value="F:polysaccharide transmembrane transporter activity"/>
    <property type="evidence" value="ECO:0007669"/>
    <property type="project" value="InterPro"/>
</dbReference>
<sequence length="306" mass="32820">MTLRRNTLGAALRGATLCAVTWCAAMLWAAMLCAAVPAVAQTTLHPGRLAPSTMSMSEVEGGAVATVGPGDTLYMTVYGRPELSVQVTVDVDGRIVVPFIGPVAVATLSPTQVGQRIAEQMKTQGYLRDPQIAVEVVRVRSRMVSLLGEIARPGRYPLEGQMTLLELLAVAGGPKDLAEDHAVVLRRGATPDAAQQRLQIAIGNRQLPSLQIQDMALQPGDIVYLPQVARFFVYGEVGKSGAYPMEAGLDVMRALALAGGLNARASDRRIDISRKDATTGETRKMRVRLTDPVQPGDVIHVDERIF</sequence>
<protein>
    <submittedName>
        <fullName evidence="5">Polysaccharide export outer membrane protein</fullName>
    </submittedName>
</protein>
<dbReference type="EMBL" id="JACBYR010000002">
    <property type="protein sequence ID" value="NYE85514.1"/>
    <property type="molecule type" value="Genomic_DNA"/>
</dbReference>
<evidence type="ECO:0000256" key="2">
    <source>
        <dbReference type="SAM" id="SignalP"/>
    </source>
</evidence>
<evidence type="ECO:0000256" key="1">
    <source>
        <dbReference type="ARBA" id="ARBA00022729"/>
    </source>
</evidence>
<keyword evidence="1 2" id="KW-0732">Signal</keyword>
<dbReference type="Pfam" id="PF10531">
    <property type="entry name" value="SLBB"/>
    <property type="match status" value="2"/>
</dbReference>
<feature type="domain" description="Polysaccharide export protein N-terminal" evidence="3">
    <location>
        <begin position="66"/>
        <end position="136"/>
    </location>
</feature>
<gene>
    <name evidence="5" type="ORF">FHW18_004821</name>
</gene>
<dbReference type="Pfam" id="PF02563">
    <property type="entry name" value="Poly_export"/>
    <property type="match status" value="1"/>
</dbReference>
<feature type="domain" description="Soluble ligand binding" evidence="4">
    <location>
        <begin position="143"/>
        <end position="190"/>
    </location>
</feature>
<proteinExistence type="predicted"/>
<dbReference type="InterPro" id="IPR019554">
    <property type="entry name" value="Soluble_ligand-bd"/>
</dbReference>
<dbReference type="RefSeq" id="WP_179589505.1">
    <property type="nucleotide sequence ID" value="NZ_JACBYR010000002.1"/>
</dbReference>
<evidence type="ECO:0000259" key="3">
    <source>
        <dbReference type="Pfam" id="PF02563"/>
    </source>
</evidence>